<comment type="caution">
    <text evidence="14">The sequence shown here is derived from an EMBL/GenBank/DDBJ whole genome shotgun (WGS) entry which is preliminary data.</text>
</comment>
<dbReference type="GO" id="GO:0004019">
    <property type="term" value="F:adenylosuccinate synthase activity"/>
    <property type="evidence" value="ECO:0007669"/>
    <property type="project" value="UniProtKB-UniRule"/>
</dbReference>
<dbReference type="PANTHER" id="PTHR11846:SF0">
    <property type="entry name" value="ADENYLOSUCCINATE SYNTHETASE"/>
    <property type="match status" value="1"/>
</dbReference>
<comment type="subunit">
    <text evidence="2 10">Homodimer.</text>
</comment>
<feature type="region of interest" description="Disordered" evidence="13">
    <location>
        <begin position="1"/>
        <end position="21"/>
    </location>
</feature>
<keyword evidence="6 10" id="KW-0547">Nucleotide-binding</keyword>
<evidence type="ECO:0000256" key="3">
    <source>
        <dbReference type="ARBA" id="ARBA00022490"/>
    </source>
</evidence>
<dbReference type="GO" id="GO:0000287">
    <property type="term" value="F:magnesium ion binding"/>
    <property type="evidence" value="ECO:0007669"/>
    <property type="project" value="UniProtKB-UniRule"/>
</dbReference>
<feature type="binding site" evidence="10">
    <location>
        <begin position="97"/>
        <end position="99"/>
    </location>
    <ligand>
        <name>GTP</name>
        <dbReference type="ChEBI" id="CHEBI:37565"/>
    </ligand>
</feature>
<gene>
    <name evidence="14" type="ORF">EYC80_007095</name>
</gene>
<comment type="function">
    <text evidence="12">Plays an important role in the de novo pathway of purine nucleotide biosynthesis.</text>
</comment>
<dbReference type="GO" id="GO:0005525">
    <property type="term" value="F:GTP binding"/>
    <property type="evidence" value="ECO:0007669"/>
    <property type="project" value="UniProtKB-UniRule"/>
</dbReference>
<dbReference type="PANTHER" id="PTHR11846">
    <property type="entry name" value="ADENYLOSUCCINATE SYNTHETASE"/>
    <property type="match status" value="1"/>
</dbReference>
<dbReference type="Pfam" id="PF00709">
    <property type="entry name" value="Adenylsucc_synt"/>
    <property type="match status" value="1"/>
</dbReference>
<evidence type="ECO:0000256" key="6">
    <source>
        <dbReference type="ARBA" id="ARBA00022741"/>
    </source>
</evidence>
<evidence type="ECO:0000256" key="12">
    <source>
        <dbReference type="RuleBase" id="RU000520"/>
    </source>
</evidence>
<dbReference type="AlphaFoldDB" id="A0A5N6K044"/>
<sequence length="481" mass="52416">MTQRHKITETQKPRHFSGLASDIKPPPVPSFNFCSLKLLHSILSSDNHIQDNLTSSKMATVVLGAQWGDEGKGKLVDVLCSEELRLCCRAQGGNNAGHTIVVNGVTYDFHILPSGLLNPACQNLVGSGCVVHIPGLLKELAAIEDKIPSARERLLISDRCHVVLDLHQKLDGLEEAELGGGKIGTTGKGIGPCYSTKMARTGVRVADIFRESFFEEKVRNMAAGAKKRFGDLLQYDVEEELARFKTYRVELATMVVDQLPLLVDAQKANAPMLIEGANAIMLDIDAGTYPFVTSSNTGLGGIFTGLSGLNPSKVKNIYGVVKAYTTRVGGGPFPTEDLGEVGKTLQEVGREFGVTTGRRRRCGWLDLVVVKYSTAINSYTAINLTKLDILDSFSEIKVAVAYNDPATGERIDSFPADLERLETLEPEYVTLPGWNKPTTGARSYYDLPAACRKYCEFIEKEVGVPIKFIGVGPSRDDMITK</sequence>
<feature type="binding site" evidence="10">
    <location>
        <begin position="69"/>
        <end position="72"/>
    </location>
    <ligand>
        <name>IMP</name>
        <dbReference type="ChEBI" id="CHEBI:58053"/>
    </ligand>
</feature>
<organism evidence="14 15">
    <name type="scientific">Monilinia laxa</name>
    <name type="common">Brown rot fungus</name>
    <name type="synonym">Sclerotinia laxa</name>
    <dbReference type="NCBI Taxonomy" id="61186"/>
    <lineage>
        <taxon>Eukaryota</taxon>
        <taxon>Fungi</taxon>
        <taxon>Dikarya</taxon>
        <taxon>Ascomycota</taxon>
        <taxon>Pezizomycotina</taxon>
        <taxon>Leotiomycetes</taxon>
        <taxon>Helotiales</taxon>
        <taxon>Sclerotiniaceae</taxon>
        <taxon>Monilinia</taxon>
    </lineage>
</organism>
<evidence type="ECO:0000256" key="2">
    <source>
        <dbReference type="ARBA" id="ARBA00011738"/>
    </source>
</evidence>
<evidence type="ECO:0000256" key="10">
    <source>
        <dbReference type="HAMAP-Rule" id="MF_03125"/>
    </source>
</evidence>
<keyword evidence="7 10" id="KW-0658">Purine biosynthesis</keyword>
<feature type="binding site" evidence="10">
    <location>
        <begin position="68"/>
        <end position="74"/>
    </location>
    <ligand>
        <name>GTP</name>
        <dbReference type="ChEBI" id="CHEBI:37565"/>
    </ligand>
</feature>
<reference evidence="14 15" key="1">
    <citation type="submission" date="2019-06" db="EMBL/GenBank/DDBJ databases">
        <title>Genome Sequence of the Brown Rot Fungal Pathogen Monilinia laxa.</title>
        <authorList>
            <person name="De Miccolis Angelini R.M."/>
            <person name="Landi L."/>
            <person name="Abate D."/>
            <person name="Pollastro S."/>
            <person name="Romanazzi G."/>
            <person name="Faretra F."/>
        </authorList>
    </citation>
    <scope>NUCLEOTIDE SEQUENCE [LARGE SCALE GENOMIC DNA]</scope>
    <source>
        <strain evidence="14 15">Mlax316</strain>
    </source>
</reference>
<comment type="function">
    <text evidence="1">Plays an important role in the de novo pathway and in the salvage pathway of purine nucleotide biosynthesis. Catalyzes the first committed step in the biosynthesis of AMP from IMP.</text>
</comment>
<dbReference type="HAMAP" id="MF_00011">
    <property type="entry name" value="Adenylosucc_synth"/>
    <property type="match status" value="1"/>
</dbReference>
<dbReference type="FunFam" id="1.10.300.10:FF:000001">
    <property type="entry name" value="Adenylosuccinate synthetase"/>
    <property type="match status" value="1"/>
</dbReference>
<dbReference type="Gene3D" id="1.10.300.10">
    <property type="entry name" value="Adenylosuccinate Synthetase, subunit A, domain 2"/>
    <property type="match status" value="1"/>
</dbReference>
<dbReference type="PROSITE" id="PS00513">
    <property type="entry name" value="ADENYLOSUCCIN_SYN_2"/>
    <property type="match status" value="1"/>
</dbReference>
<comment type="cofactor">
    <cofactor evidence="10">
        <name>Mg(2+)</name>
        <dbReference type="ChEBI" id="CHEBI:18420"/>
    </cofactor>
    <text evidence="10">Binds 1 Mg(2+) ion per subunit.</text>
</comment>
<feature type="binding site" evidence="10">
    <location>
        <position position="186"/>
    </location>
    <ligand>
        <name>IMP</name>
        <dbReference type="ChEBI" id="CHEBI:58053"/>
    </ligand>
</feature>
<keyword evidence="9 10" id="KW-0342">GTP-binding</keyword>
<dbReference type="EC" id="6.3.4.4" evidence="10 12"/>
<dbReference type="UniPathway" id="UPA00075">
    <property type="reaction ID" value="UER00335"/>
</dbReference>
<dbReference type="CDD" id="cd03108">
    <property type="entry name" value="AdSS"/>
    <property type="match status" value="1"/>
</dbReference>
<dbReference type="SMART" id="SM00788">
    <property type="entry name" value="Adenylsucc_synt"/>
    <property type="match status" value="1"/>
</dbReference>
<feature type="binding site" evidence="10">
    <location>
        <position position="360"/>
    </location>
    <ligand>
        <name>GTP</name>
        <dbReference type="ChEBI" id="CHEBI:37565"/>
    </ligand>
</feature>
<feature type="binding site" evidence="10">
    <location>
        <begin position="95"/>
        <end position="98"/>
    </location>
    <ligand>
        <name>IMP</name>
        <dbReference type="ChEBI" id="CHEBI:58053"/>
    </ligand>
</feature>
<dbReference type="GO" id="GO:0005737">
    <property type="term" value="C:cytoplasm"/>
    <property type="evidence" value="ECO:0007669"/>
    <property type="project" value="UniProtKB-SubCell"/>
</dbReference>
<feature type="active site" description="Proton acceptor" evidence="10">
    <location>
        <position position="69"/>
    </location>
</feature>
<evidence type="ECO:0000256" key="9">
    <source>
        <dbReference type="ARBA" id="ARBA00023134"/>
    </source>
</evidence>
<evidence type="ECO:0000256" key="13">
    <source>
        <dbReference type="SAM" id="MobiDB-lite"/>
    </source>
</evidence>
<proteinExistence type="inferred from homology"/>
<feature type="binding site" evidence="10">
    <location>
        <begin position="354"/>
        <end position="360"/>
    </location>
    <ligand>
        <name>substrate</name>
    </ligand>
</feature>
<feature type="compositionally biased region" description="Basic and acidic residues" evidence="13">
    <location>
        <begin position="1"/>
        <end position="12"/>
    </location>
</feature>
<keyword evidence="5 10" id="KW-0479">Metal-binding</keyword>
<evidence type="ECO:0000256" key="4">
    <source>
        <dbReference type="ARBA" id="ARBA00022598"/>
    </source>
</evidence>
<dbReference type="Gene3D" id="3.40.440.10">
    <property type="entry name" value="Adenylosuccinate Synthetase, subunit A, domain 1"/>
    <property type="match status" value="1"/>
</dbReference>
<dbReference type="Gene3D" id="3.90.170.10">
    <property type="entry name" value="Adenylosuccinate Synthetase, subunit A, domain 3"/>
    <property type="match status" value="1"/>
</dbReference>
<dbReference type="Proteomes" id="UP000326757">
    <property type="component" value="Unassembled WGS sequence"/>
</dbReference>
<dbReference type="NCBIfam" id="NF002223">
    <property type="entry name" value="PRK01117.1"/>
    <property type="match status" value="1"/>
</dbReference>
<evidence type="ECO:0000256" key="1">
    <source>
        <dbReference type="ARBA" id="ARBA00003779"/>
    </source>
</evidence>
<feature type="binding site" evidence="10">
    <location>
        <position position="358"/>
    </location>
    <ligand>
        <name>IMP</name>
        <dbReference type="ChEBI" id="CHEBI:58053"/>
    </ligand>
</feature>
<dbReference type="GO" id="GO:0044208">
    <property type="term" value="P:'de novo' AMP biosynthetic process"/>
    <property type="evidence" value="ECO:0007669"/>
    <property type="project" value="UniProtKB-UniRule"/>
</dbReference>
<feature type="binding site" evidence="10">
    <location>
        <begin position="470"/>
        <end position="472"/>
    </location>
    <ligand>
        <name>GTP</name>
        <dbReference type="ChEBI" id="CHEBI:37565"/>
    </ligand>
</feature>
<dbReference type="OrthoDB" id="10265645at2759"/>
<feature type="binding site" evidence="10">
    <location>
        <position position="200"/>
    </location>
    <ligand>
        <name>IMP</name>
        <dbReference type="ChEBI" id="CHEBI:58053"/>
        <note>ligand shared between dimeric partners</note>
    </ligand>
</feature>
<dbReference type="InterPro" id="IPR027417">
    <property type="entry name" value="P-loop_NTPase"/>
</dbReference>
<keyword evidence="15" id="KW-1185">Reference proteome</keyword>
<dbReference type="GO" id="GO:0046040">
    <property type="term" value="P:IMP metabolic process"/>
    <property type="evidence" value="ECO:0007669"/>
    <property type="project" value="TreeGrafter"/>
</dbReference>
<evidence type="ECO:0000256" key="7">
    <source>
        <dbReference type="ARBA" id="ARBA00022755"/>
    </source>
</evidence>
<dbReference type="InterPro" id="IPR042111">
    <property type="entry name" value="Adenylosuccinate_synth_dom3"/>
</dbReference>
<comment type="function">
    <text evidence="10">Plays an important role in the de novo pathway and in the salvage pathway of purine nucleotide biosynthesis. Catalyzes the first commited step in the biosynthesis of AMP from IMP.</text>
</comment>
<feature type="binding site" evidence="10">
    <location>
        <position position="97"/>
    </location>
    <ligand>
        <name>Mg(2+)</name>
        <dbReference type="ChEBI" id="CHEBI:18420"/>
    </ligand>
</feature>
<comment type="subcellular location">
    <subcellularLocation>
        <location evidence="10">Cytoplasm</location>
    </subcellularLocation>
</comment>
<dbReference type="InterPro" id="IPR042110">
    <property type="entry name" value="Adenylosuccinate_synth_dom2"/>
</dbReference>
<dbReference type="InterPro" id="IPR042109">
    <property type="entry name" value="Adenylosuccinate_synth_dom1"/>
</dbReference>
<evidence type="ECO:0000256" key="8">
    <source>
        <dbReference type="ARBA" id="ARBA00022842"/>
    </source>
</evidence>
<evidence type="ECO:0000256" key="11">
    <source>
        <dbReference type="PROSITE-ProRule" id="PRU10134"/>
    </source>
</evidence>
<protein>
    <recommendedName>
        <fullName evidence="10 12">Adenylosuccinate synthetase</fullName>
        <shortName evidence="10">AMPSase</shortName>
        <shortName evidence="10">AdSS</shortName>
        <ecNumber evidence="10 12">6.3.4.4</ecNumber>
    </recommendedName>
    <alternativeName>
        <fullName evidence="10">IMP--aspartate ligase</fullName>
    </alternativeName>
</protein>
<feature type="binding site" evidence="10">
    <location>
        <position position="293"/>
    </location>
    <ligand>
        <name>IMP</name>
        <dbReference type="ChEBI" id="CHEBI:58053"/>
    </ligand>
</feature>
<evidence type="ECO:0000256" key="5">
    <source>
        <dbReference type="ARBA" id="ARBA00022723"/>
    </source>
</evidence>
<keyword evidence="4 10" id="KW-0436">Ligase</keyword>
<dbReference type="EMBL" id="VIGI01000010">
    <property type="protein sequence ID" value="KAB8295166.1"/>
    <property type="molecule type" value="Genomic_DNA"/>
</dbReference>
<evidence type="ECO:0000313" key="14">
    <source>
        <dbReference type="EMBL" id="KAB8295166.1"/>
    </source>
</evidence>
<feature type="binding site" evidence="10">
    <location>
        <position position="69"/>
    </location>
    <ligand>
        <name>Mg(2+)</name>
        <dbReference type="ChEBI" id="CHEBI:18420"/>
    </ligand>
</feature>
<keyword evidence="8 10" id="KW-0460">Magnesium</keyword>
<name>A0A5N6K044_MONLA</name>
<dbReference type="InterPro" id="IPR033128">
    <property type="entry name" value="Adenylosuccin_syn_Lys_AS"/>
</dbReference>
<feature type="active site" evidence="11">
    <location>
        <position position="197"/>
    </location>
</feature>
<comment type="pathway">
    <text evidence="10 12">Purine metabolism; AMP biosynthesis via de novo pathway; AMP from IMP: step 1/2.</text>
</comment>
<accession>A0A5N6K044</accession>
<keyword evidence="3 10" id="KW-0963">Cytoplasm</keyword>
<comment type="similarity">
    <text evidence="10 12">Belongs to the adenylosuccinate synthetase family.</text>
</comment>
<dbReference type="NCBIfam" id="TIGR00184">
    <property type="entry name" value="purA"/>
    <property type="match status" value="1"/>
</dbReference>
<dbReference type="SUPFAM" id="SSF52540">
    <property type="entry name" value="P-loop containing nucleoside triphosphate hydrolases"/>
    <property type="match status" value="1"/>
</dbReference>
<dbReference type="FunFam" id="3.90.170.10:FF:000001">
    <property type="entry name" value="Adenylosuccinate synthetase"/>
    <property type="match status" value="1"/>
</dbReference>
<dbReference type="InterPro" id="IPR018220">
    <property type="entry name" value="Adenylosuccin_syn_GTP-bd"/>
</dbReference>
<comment type="catalytic activity">
    <reaction evidence="10 12">
        <text>IMP + L-aspartate + GTP = N(6)-(1,2-dicarboxyethyl)-AMP + GDP + phosphate + 2 H(+)</text>
        <dbReference type="Rhea" id="RHEA:15753"/>
        <dbReference type="ChEBI" id="CHEBI:15378"/>
        <dbReference type="ChEBI" id="CHEBI:29991"/>
        <dbReference type="ChEBI" id="CHEBI:37565"/>
        <dbReference type="ChEBI" id="CHEBI:43474"/>
        <dbReference type="ChEBI" id="CHEBI:57567"/>
        <dbReference type="ChEBI" id="CHEBI:58053"/>
        <dbReference type="ChEBI" id="CHEBI:58189"/>
        <dbReference type="EC" id="6.3.4.4"/>
    </reaction>
</comment>
<dbReference type="PROSITE" id="PS01266">
    <property type="entry name" value="ADENYLOSUCCIN_SYN_1"/>
    <property type="match status" value="1"/>
</dbReference>
<dbReference type="InterPro" id="IPR001114">
    <property type="entry name" value="Adenylosuccinate_synthetase"/>
</dbReference>
<feature type="binding site" evidence="10">
    <location>
        <position position="278"/>
    </location>
    <ligand>
        <name>IMP</name>
        <dbReference type="ChEBI" id="CHEBI:58053"/>
    </ligand>
</feature>
<feature type="binding site" evidence="10">
    <location>
        <begin position="386"/>
        <end position="388"/>
    </location>
    <ligand>
        <name>GTP</name>
        <dbReference type="ChEBI" id="CHEBI:37565"/>
    </ligand>
</feature>
<evidence type="ECO:0000313" key="15">
    <source>
        <dbReference type="Proteomes" id="UP000326757"/>
    </source>
</evidence>
<feature type="active site" description="Proton donor" evidence="10">
    <location>
        <position position="98"/>
    </location>
</feature>